<evidence type="ECO:0000259" key="2">
    <source>
        <dbReference type="Pfam" id="PF01458"/>
    </source>
</evidence>
<feature type="domain" description="SUF system FeS cluster assembly SufBD core" evidence="2">
    <location>
        <begin position="186"/>
        <end position="413"/>
    </location>
</feature>
<proteinExistence type="inferred from homology"/>
<dbReference type="InterPro" id="IPR000825">
    <property type="entry name" value="SUF_FeS_clus_asmbl_SufBD_core"/>
</dbReference>
<evidence type="ECO:0000256" key="1">
    <source>
        <dbReference type="ARBA" id="ARBA00043967"/>
    </source>
</evidence>
<dbReference type="KEGG" id="bid:Bind_0100"/>
<dbReference type="AlphaFoldDB" id="B2IBN7"/>
<comment type="similarity">
    <text evidence="1">Belongs to the iron-sulfur cluster assembly SufBD family.</text>
</comment>
<dbReference type="Proteomes" id="UP000001695">
    <property type="component" value="Chromosome"/>
</dbReference>
<dbReference type="PANTHER" id="PTHR43575:SF1">
    <property type="entry name" value="PROTEIN ABCI7, CHLOROPLASTIC"/>
    <property type="match status" value="1"/>
</dbReference>
<sequence>MSAQIIPSRTPAETTLVESFGAVKATLPGTADVAKLREENFAAFVEAGLPHRRVESWHYTDLRTIMREALPLAPVPTPAALEGLRKDVGALTLHGTKLVLVDGAFVPELSDTVPAGVTVHSLASVLTKGPAELLTLLSGEGLGAGDAIVALNAAMMQDGIVVEVAPGAVIAEPLNLIYATASAMPVARFSRSLVAVGAKASVTIAESSLGEGGRSGQTNGCLIFSVGDEAKVNHTTQLTGSLANSIRIDTFMVSLGAKVKFDSFALVSGAGLTRRQIFLRFNGEEAEAALRGASLLRGREYADTTLFVEHLAPSCVGRELFKYILDEESVGVFQGKIHVAPEAQHTDGKMLSKALLLTDGVAMNNKPELEIFADDVACAHGATCGGLSEEQIFYLQARGLPYKEAEALLLEAFAAELVDELEDEKAAENFRSEISTWLAGRTTA</sequence>
<dbReference type="InterPro" id="IPR055346">
    <property type="entry name" value="Fe-S_cluster_assembly_SufBD"/>
</dbReference>
<dbReference type="InterPro" id="IPR045595">
    <property type="entry name" value="SufBD_N"/>
</dbReference>
<dbReference type="STRING" id="395963.Bind_0100"/>
<dbReference type="Pfam" id="PF01458">
    <property type="entry name" value="SUFBD_core"/>
    <property type="match status" value="1"/>
</dbReference>
<dbReference type="GO" id="GO:0016226">
    <property type="term" value="P:iron-sulfur cluster assembly"/>
    <property type="evidence" value="ECO:0007669"/>
    <property type="project" value="InterPro"/>
</dbReference>
<dbReference type="InterPro" id="IPR037284">
    <property type="entry name" value="SUF_FeS_clus_asmbl_SufBD_sf"/>
</dbReference>
<dbReference type="SUPFAM" id="SSF101960">
    <property type="entry name" value="Stabilizer of iron transporter SufD"/>
    <property type="match status" value="1"/>
</dbReference>
<dbReference type="EMBL" id="CP001016">
    <property type="protein sequence ID" value="ACB93759.1"/>
    <property type="molecule type" value="Genomic_DNA"/>
</dbReference>
<gene>
    <name evidence="4" type="ordered locus">Bind_0100</name>
</gene>
<evidence type="ECO:0000259" key="3">
    <source>
        <dbReference type="Pfam" id="PF19295"/>
    </source>
</evidence>
<protein>
    <submittedName>
        <fullName evidence="4">FeS assembly protein SufD</fullName>
    </submittedName>
</protein>
<name>B2IBN7_BEII9</name>
<dbReference type="HOGENOM" id="CLU_026231_5_2_5"/>
<dbReference type="Pfam" id="PF19295">
    <property type="entry name" value="SufBD_N"/>
    <property type="match status" value="1"/>
</dbReference>
<dbReference type="OrthoDB" id="9768262at2"/>
<dbReference type="PANTHER" id="PTHR43575">
    <property type="entry name" value="PROTEIN ABCI7, CHLOROPLASTIC"/>
    <property type="match status" value="1"/>
</dbReference>
<reference evidence="4 5" key="2">
    <citation type="journal article" date="2010" name="J. Bacteriol.">
        <title>Complete genome sequence of Beijerinckia indica subsp. indica.</title>
        <authorList>
            <person name="Tamas I."/>
            <person name="Dedysh S.N."/>
            <person name="Liesack W."/>
            <person name="Stott M.B."/>
            <person name="Alam M."/>
            <person name="Murrell J.C."/>
            <person name="Dunfield P.F."/>
        </authorList>
    </citation>
    <scope>NUCLEOTIDE SEQUENCE [LARGE SCALE GENOMIC DNA]</scope>
    <source>
        <strain evidence="5">ATCC 9039 / DSM 1715 / NCIMB 8712</strain>
    </source>
</reference>
<evidence type="ECO:0000313" key="4">
    <source>
        <dbReference type="EMBL" id="ACB93759.1"/>
    </source>
</evidence>
<dbReference type="RefSeq" id="WP_012383117.1">
    <property type="nucleotide sequence ID" value="NC_010581.1"/>
</dbReference>
<keyword evidence="5" id="KW-1185">Reference proteome</keyword>
<feature type="domain" description="SUF system FeS cluster assembly SufBD N-terminal" evidence="3">
    <location>
        <begin position="33"/>
        <end position="175"/>
    </location>
</feature>
<reference evidence="5" key="1">
    <citation type="submission" date="2008-03" db="EMBL/GenBank/DDBJ databases">
        <title>Complete sequence of chromosome of Beijerinckia indica subsp. indica ATCC 9039.</title>
        <authorList>
            <consortium name="US DOE Joint Genome Institute"/>
            <person name="Copeland A."/>
            <person name="Lucas S."/>
            <person name="Lapidus A."/>
            <person name="Glavina del Rio T."/>
            <person name="Dalin E."/>
            <person name="Tice H."/>
            <person name="Bruce D."/>
            <person name="Goodwin L."/>
            <person name="Pitluck S."/>
            <person name="LaButti K."/>
            <person name="Schmutz J."/>
            <person name="Larimer F."/>
            <person name="Land M."/>
            <person name="Hauser L."/>
            <person name="Kyrpides N."/>
            <person name="Mikhailova N."/>
            <person name="Dunfield P.F."/>
            <person name="Dedysh S.N."/>
            <person name="Liesack W."/>
            <person name="Saw J.H."/>
            <person name="Alam M."/>
            <person name="Chen Y."/>
            <person name="Murrell J.C."/>
            <person name="Richardson P."/>
        </authorList>
    </citation>
    <scope>NUCLEOTIDE SEQUENCE [LARGE SCALE GENOMIC DNA]</scope>
    <source>
        <strain evidence="5">ATCC 9039 / DSM 1715 / NCIMB 8712</strain>
    </source>
</reference>
<evidence type="ECO:0000313" key="5">
    <source>
        <dbReference type="Proteomes" id="UP000001695"/>
    </source>
</evidence>
<organism evidence="4 5">
    <name type="scientific">Beijerinckia indica subsp. indica (strain ATCC 9039 / DSM 1715 / NCIMB 8712)</name>
    <dbReference type="NCBI Taxonomy" id="395963"/>
    <lineage>
        <taxon>Bacteria</taxon>
        <taxon>Pseudomonadati</taxon>
        <taxon>Pseudomonadota</taxon>
        <taxon>Alphaproteobacteria</taxon>
        <taxon>Hyphomicrobiales</taxon>
        <taxon>Beijerinckiaceae</taxon>
        <taxon>Beijerinckia</taxon>
    </lineage>
</organism>
<accession>B2IBN7</accession>
<dbReference type="eggNOG" id="COG0719">
    <property type="taxonomic scope" value="Bacteria"/>
</dbReference>